<dbReference type="RefSeq" id="WP_090071164.1">
    <property type="nucleotide sequence ID" value="NZ_FOVR01000003.1"/>
</dbReference>
<dbReference type="Gene3D" id="2.150.10.10">
    <property type="entry name" value="Serralysin-like metalloprotease, C-terminal"/>
    <property type="match status" value="4"/>
</dbReference>
<dbReference type="InterPro" id="IPR011049">
    <property type="entry name" value="Serralysin-like_metalloprot_C"/>
</dbReference>
<dbReference type="PANTHER" id="PTHR38340">
    <property type="entry name" value="S-LAYER PROTEIN"/>
    <property type="match status" value="1"/>
</dbReference>
<protein>
    <submittedName>
        <fullName evidence="3">Hemolysin-type calcium-binding repeat-containing protein</fullName>
    </submittedName>
</protein>
<evidence type="ECO:0000313" key="3">
    <source>
        <dbReference type="EMBL" id="SFO16512.1"/>
    </source>
</evidence>
<dbReference type="Pfam" id="PF00353">
    <property type="entry name" value="HemolysinCabind"/>
    <property type="match status" value="6"/>
</dbReference>
<accession>A0A1I5EYD4</accession>
<dbReference type="AlphaFoldDB" id="A0A1I5EYD4"/>
<name>A0A1I5EYD4_9HYPH</name>
<dbReference type="Proteomes" id="UP000199236">
    <property type="component" value="Unassembled WGS sequence"/>
</dbReference>
<dbReference type="GO" id="GO:0005576">
    <property type="term" value="C:extracellular region"/>
    <property type="evidence" value="ECO:0007669"/>
    <property type="project" value="UniProtKB-SubCell"/>
</dbReference>
<reference evidence="3 4" key="1">
    <citation type="submission" date="2016-10" db="EMBL/GenBank/DDBJ databases">
        <authorList>
            <person name="de Groot N.N."/>
        </authorList>
    </citation>
    <scope>NUCLEOTIDE SEQUENCE [LARGE SCALE GENOMIC DNA]</scope>
    <source>
        <strain evidence="3 4">CGMCC 1.9157</strain>
    </source>
</reference>
<dbReference type="InterPro" id="IPR001343">
    <property type="entry name" value="Hemolysn_Ca-bd"/>
</dbReference>
<proteinExistence type="predicted"/>
<evidence type="ECO:0000313" key="4">
    <source>
        <dbReference type="Proteomes" id="UP000199236"/>
    </source>
</evidence>
<dbReference type="GO" id="GO:0005509">
    <property type="term" value="F:calcium ion binding"/>
    <property type="evidence" value="ECO:0007669"/>
    <property type="project" value="InterPro"/>
</dbReference>
<dbReference type="STRING" id="655353.SAMN04488056_103406"/>
<dbReference type="SUPFAM" id="SSF51120">
    <property type="entry name" value="beta-Roll"/>
    <property type="match status" value="4"/>
</dbReference>
<gene>
    <name evidence="3" type="ORF">SAMN04488056_103406</name>
</gene>
<keyword evidence="2" id="KW-0964">Secreted</keyword>
<evidence type="ECO:0000256" key="2">
    <source>
        <dbReference type="ARBA" id="ARBA00022525"/>
    </source>
</evidence>
<comment type="subcellular location">
    <subcellularLocation>
        <location evidence="1">Secreted</location>
    </subcellularLocation>
</comment>
<dbReference type="PANTHER" id="PTHR38340:SF1">
    <property type="entry name" value="S-LAYER PROTEIN"/>
    <property type="match status" value="1"/>
</dbReference>
<dbReference type="PRINTS" id="PR00313">
    <property type="entry name" value="CABNDNGRPT"/>
</dbReference>
<sequence>MVYLYMGYGSLAALDTLLGDNFSDANTSTPQVYNNYYFEGAYYQYFATVSSSAYLGEQLYSAYLAIGGRDLVYQGNVLEDGTLQFLDFRVREFGEATTETLLKISGISVRYSDVYAIAQTASTKDDDAYVKSVLSGHDIIDIGELQQPVSDQESVSRDWGTTFYSYAGNDIITTYNGVDTLYGGLGNDTIKAGNNGDFLYGGAGSDKLFGQAGADKLFGGLGADVLNGGAGNDRLFGNQHGDTLIGGLGNDLLDGGIGADTMSGNRGNDTYIVDNVGDKVSEAAGQGIDLVKSSVSFSLKAHSQNIEALTLLGNQAIDGTGNGLGNAITGNMKDNVLSGLFGNDTLTGRGGNDTLNGGFGNDILNGGFGDDILNGGKGNDKLYASNGNDKLNGHEGADNLNGGLGNDTLNGGGGNDILNGHGGNDILIGALGWDKLFGGAGADSFTGGFGADTMFAGIDNAVDRFLFNTVNDSTAGAAHDKIAEFDSGEDVLDLSGIDANSAANGNQAFAFAGSSAAAHSVWLETDGSDLLVFADVNGDAVADFEIQMVNTSTLVEGDFVL</sequence>
<dbReference type="PROSITE" id="PS00330">
    <property type="entry name" value="HEMOLYSIN_CALCIUM"/>
    <property type="match status" value="6"/>
</dbReference>
<dbReference type="EMBL" id="FOVR01000003">
    <property type="protein sequence ID" value="SFO16512.1"/>
    <property type="molecule type" value="Genomic_DNA"/>
</dbReference>
<evidence type="ECO:0000256" key="1">
    <source>
        <dbReference type="ARBA" id="ARBA00004613"/>
    </source>
</evidence>
<dbReference type="OrthoDB" id="223957at2"/>
<dbReference type="InterPro" id="IPR050557">
    <property type="entry name" value="RTX_toxin/Mannuronan_C5-epim"/>
</dbReference>
<organism evidence="3 4">
    <name type="scientific">Cohaesibacter marisflavi</name>
    <dbReference type="NCBI Taxonomy" id="655353"/>
    <lineage>
        <taxon>Bacteria</taxon>
        <taxon>Pseudomonadati</taxon>
        <taxon>Pseudomonadota</taxon>
        <taxon>Alphaproteobacteria</taxon>
        <taxon>Hyphomicrobiales</taxon>
        <taxon>Cohaesibacteraceae</taxon>
    </lineage>
</organism>
<keyword evidence="4" id="KW-1185">Reference proteome</keyword>
<dbReference type="InterPro" id="IPR018511">
    <property type="entry name" value="Hemolysin-typ_Ca-bd_CS"/>
</dbReference>